<keyword evidence="1" id="KW-0812">Transmembrane</keyword>
<feature type="transmembrane region" description="Helical" evidence="1">
    <location>
        <begin position="38"/>
        <end position="58"/>
    </location>
</feature>
<dbReference type="EnsemblMetazoa" id="GBRI010976-RA">
    <property type="protein sequence ID" value="GBRI010976-PA"/>
    <property type="gene ID" value="GBRI010976"/>
</dbReference>
<name>A0A1A9W9B2_9MUSC</name>
<dbReference type="AlphaFoldDB" id="A0A1A9W9B2"/>
<accession>A0A1A9W9B2</accession>
<keyword evidence="1" id="KW-1133">Transmembrane helix</keyword>
<reference evidence="3" key="1">
    <citation type="submission" date="2014-03" db="EMBL/GenBank/DDBJ databases">
        <authorList>
            <person name="Aksoy S."/>
            <person name="Warren W."/>
            <person name="Wilson R.K."/>
        </authorList>
    </citation>
    <scope>NUCLEOTIDE SEQUENCE [LARGE SCALE GENOMIC DNA]</scope>
    <source>
        <strain evidence="3">IAEA</strain>
    </source>
</reference>
<dbReference type="Proteomes" id="UP000091820">
    <property type="component" value="Unassembled WGS sequence"/>
</dbReference>
<dbReference type="VEuPathDB" id="VectorBase:GBRI010976"/>
<evidence type="ECO:0000256" key="1">
    <source>
        <dbReference type="SAM" id="Phobius"/>
    </source>
</evidence>
<organism evidence="2 3">
    <name type="scientific">Glossina brevipalpis</name>
    <dbReference type="NCBI Taxonomy" id="37001"/>
    <lineage>
        <taxon>Eukaryota</taxon>
        <taxon>Metazoa</taxon>
        <taxon>Ecdysozoa</taxon>
        <taxon>Arthropoda</taxon>
        <taxon>Hexapoda</taxon>
        <taxon>Insecta</taxon>
        <taxon>Pterygota</taxon>
        <taxon>Neoptera</taxon>
        <taxon>Endopterygota</taxon>
        <taxon>Diptera</taxon>
        <taxon>Brachycera</taxon>
        <taxon>Muscomorpha</taxon>
        <taxon>Hippoboscoidea</taxon>
        <taxon>Glossinidae</taxon>
        <taxon>Glossina</taxon>
    </lineage>
</organism>
<evidence type="ECO:0000313" key="2">
    <source>
        <dbReference type="EnsemblMetazoa" id="GBRI010976-PA"/>
    </source>
</evidence>
<sequence>MKRNNSLEFPHQTLIRSSSSNATLRLCKKYCSDLNAALPLYVDFIAVLLAILPHMLFIPIATHLSIYKCHTTGYFSNDLKDFVEKTCSPSDLDPRELRLHAEYPLKKQLHNKVRCVYMDCRHQLSRCMYNLNTFTSLHPYKCI</sequence>
<reference evidence="2" key="2">
    <citation type="submission" date="2020-05" db="UniProtKB">
        <authorList>
            <consortium name="EnsemblMetazoa"/>
        </authorList>
    </citation>
    <scope>IDENTIFICATION</scope>
    <source>
        <strain evidence="2">IAEA</strain>
    </source>
</reference>
<evidence type="ECO:0000313" key="3">
    <source>
        <dbReference type="Proteomes" id="UP000091820"/>
    </source>
</evidence>
<keyword evidence="3" id="KW-1185">Reference proteome</keyword>
<keyword evidence="1" id="KW-0472">Membrane</keyword>
<proteinExistence type="predicted"/>
<protein>
    <submittedName>
        <fullName evidence="2">Uncharacterized protein</fullName>
    </submittedName>
</protein>